<dbReference type="InterPro" id="IPR045103">
    <property type="entry name" value="RNF5/RNF185-like"/>
</dbReference>
<dbReference type="RefSeq" id="XP_001704766.1">
    <property type="nucleotide sequence ID" value="XM_001704714.1"/>
</dbReference>
<protein>
    <recommendedName>
        <fullName evidence="4">RING-type E3 ubiquitin transferase</fullName>
        <ecNumber evidence="4">2.3.2.27</ecNumber>
    </recommendedName>
</protein>
<evidence type="ECO:0000256" key="3">
    <source>
        <dbReference type="ARBA" id="ARBA00004906"/>
    </source>
</evidence>
<keyword evidence="10" id="KW-0472">Membrane</keyword>
<dbReference type="GO" id="GO:0036503">
    <property type="term" value="P:ERAD pathway"/>
    <property type="evidence" value="ECO:0000318"/>
    <property type="project" value="GO_Central"/>
</dbReference>
<dbReference type="OMA" id="VIWVAIQ"/>
<dbReference type="AlphaFoldDB" id="A8BUE7"/>
<dbReference type="KEGG" id="gla:GL50803_008731"/>
<evidence type="ECO:0000256" key="2">
    <source>
        <dbReference type="ARBA" id="ARBA00004308"/>
    </source>
</evidence>
<dbReference type="Pfam" id="PF13920">
    <property type="entry name" value="zf-C3HC4_3"/>
    <property type="match status" value="1"/>
</dbReference>
<dbReference type="PROSITE" id="PS00518">
    <property type="entry name" value="ZF_RING_1"/>
    <property type="match status" value="1"/>
</dbReference>
<dbReference type="Proteomes" id="UP000001548">
    <property type="component" value="Unassembled WGS sequence"/>
</dbReference>
<dbReference type="GO" id="GO:0005783">
    <property type="term" value="C:endoplasmic reticulum"/>
    <property type="evidence" value="ECO:0007669"/>
    <property type="project" value="InterPro"/>
</dbReference>
<evidence type="ECO:0000313" key="11">
    <source>
        <dbReference type="EMBL" id="KAE8305488.1"/>
    </source>
</evidence>
<dbReference type="VEuPathDB" id="GiardiaDB:GL50803_8731"/>
<dbReference type="SUPFAM" id="SSF57850">
    <property type="entry name" value="RING/U-box"/>
    <property type="match status" value="1"/>
</dbReference>
<evidence type="ECO:0000256" key="7">
    <source>
        <dbReference type="ARBA" id="ARBA00022771"/>
    </source>
</evidence>
<dbReference type="GO" id="GO:0008270">
    <property type="term" value="F:zinc ion binding"/>
    <property type="evidence" value="ECO:0007669"/>
    <property type="project" value="UniProtKB-KW"/>
</dbReference>
<dbReference type="UniPathway" id="UPA00143"/>
<dbReference type="PANTHER" id="PTHR12313">
    <property type="entry name" value="E3 UBIQUITIN-PROTEIN LIGASE RNF5-RELATED"/>
    <property type="match status" value="1"/>
</dbReference>
<keyword evidence="5" id="KW-0808">Transferase</keyword>
<reference evidence="11 12" key="1">
    <citation type="journal article" date="2007" name="Science">
        <title>Genomic minimalism in the early diverging intestinal parasite Giardia lamblia.</title>
        <authorList>
            <person name="Morrison H.G."/>
            <person name="McArthur A.G."/>
            <person name="Gillin F.D."/>
            <person name="Aley S.B."/>
            <person name="Adam R.D."/>
            <person name="Olsen G.J."/>
            <person name="Best A.A."/>
            <person name="Cande W.Z."/>
            <person name="Chen F."/>
            <person name="Cipriano M.J."/>
            <person name="Davids B.J."/>
            <person name="Dawson S.C."/>
            <person name="Elmendorf H.G."/>
            <person name="Hehl A.B."/>
            <person name="Holder M.E."/>
            <person name="Huse S.M."/>
            <person name="Kim U.U."/>
            <person name="Lasek-Nesselquist E."/>
            <person name="Manning G."/>
            <person name="Nigam A."/>
            <person name="Nixon J.E."/>
            <person name="Palm D."/>
            <person name="Passamaneck N.E."/>
            <person name="Prabhu A."/>
            <person name="Reich C.I."/>
            <person name="Reiner D.S."/>
            <person name="Samuelson J."/>
            <person name="Svard S.G."/>
            <person name="Sogin M.L."/>
        </authorList>
    </citation>
    <scope>NUCLEOTIDE SEQUENCE [LARGE SCALE GENOMIC DNA]</scope>
    <source>
        <strain evidence="11 12">WB C6</strain>
    </source>
</reference>
<evidence type="ECO:0000256" key="10">
    <source>
        <dbReference type="ARBA" id="ARBA00023136"/>
    </source>
</evidence>
<comment type="pathway">
    <text evidence="3">Protein modification; protein ubiquitination.</text>
</comment>
<keyword evidence="12" id="KW-1185">Reference proteome</keyword>
<evidence type="ECO:0000256" key="1">
    <source>
        <dbReference type="ARBA" id="ARBA00000900"/>
    </source>
</evidence>
<evidence type="ECO:0000256" key="8">
    <source>
        <dbReference type="ARBA" id="ARBA00022786"/>
    </source>
</evidence>
<dbReference type="InterPro" id="IPR017907">
    <property type="entry name" value="Znf_RING_CS"/>
</dbReference>
<proteinExistence type="predicted"/>
<dbReference type="GO" id="GO:0044390">
    <property type="term" value="F:ubiquitin-like protein conjugating enzyme binding"/>
    <property type="evidence" value="ECO:0000318"/>
    <property type="project" value="GO_Central"/>
</dbReference>
<evidence type="ECO:0000256" key="4">
    <source>
        <dbReference type="ARBA" id="ARBA00012483"/>
    </source>
</evidence>
<dbReference type="SMART" id="SM00184">
    <property type="entry name" value="RING"/>
    <property type="match status" value="1"/>
</dbReference>
<dbReference type="HOGENOM" id="CLU_1317598_0_0_1"/>
<organism evidence="11 12">
    <name type="scientific">Giardia intestinalis (strain ATCC 50803 / WB clone C6)</name>
    <name type="common">Giardia lamblia</name>
    <dbReference type="NCBI Taxonomy" id="184922"/>
    <lineage>
        <taxon>Eukaryota</taxon>
        <taxon>Metamonada</taxon>
        <taxon>Diplomonadida</taxon>
        <taxon>Hexamitidae</taxon>
        <taxon>Giardiinae</taxon>
        <taxon>Giardia</taxon>
    </lineage>
</organism>
<comment type="caution">
    <text evidence="11">The sequence shown here is derived from an EMBL/GenBank/DDBJ whole genome shotgun (WGS) entry which is preliminary data.</text>
</comment>
<evidence type="ECO:0000256" key="5">
    <source>
        <dbReference type="ARBA" id="ARBA00022679"/>
    </source>
</evidence>
<keyword evidence="8" id="KW-0833">Ubl conjugation pathway</keyword>
<comment type="subcellular location">
    <subcellularLocation>
        <location evidence="2">Endomembrane system</location>
    </subcellularLocation>
</comment>
<evidence type="ECO:0000313" key="12">
    <source>
        <dbReference type="Proteomes" id="UP000001548"/>
    </source>
</evidence>
<evidence type="ECO:0000256" key="6">
    <source>
        <dbReference type="ARBA" id="ARBA00022723"/>
    </source>
</evidence>
<dbReference type="GeneID" id="5697621"/>
<name>A8BUE7_GIAIC</name>
<accession>A8BUE7</accession>
<dbReference type="GO" id="GO:0006511">
    <property type="term" value="P:ubiquitin-dependent protein catabolic process"/>
    <property type="evidence" value="ECO:0000318"/>
    <property type="project" value="GO_Central"/>
</dbReference>
<keyword evidence="9" id="KW-0862">Zinc</keyword>
<dbReference type="GO" id="GO:0016567">
    <property type="term" value="P:protein ubiquitination"/>
    <property type="evidence" value="ECO:0007669"/>
    <property type="project" value="UniProtKB-UniPathway"/>
</dbReference>
<sequence length="209" mass="23808">MPADASENLGDSEFACPICMSDPNYPVLTQCGHIYCYSCLKLWLTNSRESNCAMCRAPISLSSGLTPVYAGRKEGEDPRPHEDLCREINAAREERDRARNRFRLPRLNAQVNFAAQNLTPLDLLFNGLLNILRERADQDEQDLDQEDSARQAGNPNDDPVLVARNRRRLNVKQLIRAVLSGLLVVIWVAIQMYFNTPRIQVYRFNANQE</sequence>
<dbReference type="EMBL" id="AACB03000001">
    <property type="protein sequence ID" value="KAE8305488.1"/>
    <property type="molecule type" value="Genomic_DNA"/>
</dbReference>
<dbReference type="InterPro" id="IPR013083">
    <property type="entry name" value="Znf_RING/FYVE/PHD"/>
</dbReference>
<evidence type="ECO:0000256" key="9">
    <source>
        <dbReference type="ARBA" id="ARBA00022833"/>
    </source>
</evidence>
<dbReference type="STRING" id="184922.A8BUE7"/>
<dbReference type="GO" id="GO:0061630">
    <property type="term" value="F:ubiquitin protein ligase activity"/>
    <property type="evidence" value="ECO:0000318"/>
    <property type="project" value="GO_Central"/>
</dbReference>
<dbReference type="EC" id="2.3.2.27" evidence="4"/>
<keyword evidence="6" id="KW-0479">Metal-binding</keyword>
<dbReference type="PROSITE" id="PS50089">
    <property type="entry name" value="ZF_RING_2"/>
    <property type="match status" value="1"/>
</dbReference>
<comment type="catalytic activity">
    <reaction evidence="1">
        <text>S-ubiquitinyl-[E2 ubiquitin-conjugating enzyme]-L-cysteine + [acceptor protein]-L-lysine = [E2 ubiquitin-conjugating enzyme]-L-cysteine + N(6)-ubiquitinyl-[acceptor protein]-L-lysine.</text>
        <dbReference type="EC" id="2.3.2.27"/>
    </reaction>
</comment>
<dbReference type="InterPro" id="IPR001841">
    <property type="entry name" value="Znf_RING"/>
</dbReference>
<keyword evidence="7" id="KW-0863">Zinc-finger</keyword>
<gene>
    <name evidence="11" type="ORF">GL50803_008731</name>
</gene>
<dbReference type="Gene3D" id="3.30.40.10">
    <property type="entry name" value="Zinc/RING finger domain, C3HC4 (zinc finger)"/>
    <property type="match status" value="1"/>
</dbReference>